<dbReference type="Pfam" id="PF08241">
    <property type="entry name" value="Methyltransf_11"/>
    <property type="match status" value="1"/>
</dbReference>
<dbReference type="SUPFAM" id="SSF53335">
    <property type="entry name" value="S-adenosyl-L-methionine-dependent methyltransferases"/>
    <property type="match status" value="1"/>
</dbReference>
<dbReference type="Gene3D" id="3.40.50.150">
    <property type="entry name" value="Vaccinia Virus protein VP39"/>
    <property type="match status" value="1"/>
</dbReference>
<dbReference type="GO" id="GO:0008757">
    <property type="term" value="F:S-adenosylmethionine-dependent methyltransferase activity"/>
    <property type="evidence" value="ECO:0007669"/>
    <property type="project" value="InterPro"/>
</dbReference>
<evidence type="ECO:0000313" key="2">
    <source>
        <dbReference type="EMBL" id="HCK28807.1"/>
    </source>
</evidence>
<dbReference type="CDD" id="cd02440">
    <property type="entry name" value="AdoMet_MTases"/>
    <property type="match status" value="1"/>
</dbReference>
<keyword evidence="2" id="KW-0808">Transferase</keyword>
<name>A0A3D2SH71_9GAMM</name>
<dbReference type="InterPro" id="IPR029063">
    <property type="entry name" value="SAM-dependent_MTases_sf"/>
</dbReference>
<proteinExistence type="predicted"/>
<accession>A0A3D2SH71</accession>
<dbReference type="AlphaFoldDB" id="A0A3D2SH71"/>
<dbReference type="PANTHER" id="PTHR45180:SF1">
    <property type="entry name" value="OS01G0307686 PROTEIN"/>
    <property type="match status" value="1"/>
</dbReference>
<evidence type="ECO:0000259" key="1">
    <source>
        <dbReference type="Pfam" id="PF08241"/>
    </source>
</evidence>
<organism evidence="2 3">
    <name type="scientific">Acinetobacter ursingii</name>
    <dbReference type="NCBI Taxonomy" id="108980"/>
    <lineage>
        <taxon>Bacteria</taxon>
        <taxon>Pseudomonadati</taxon>
        <taxon>Pseudomonadota</taxon>
        <taxon>Gammaproteobacteria</taxon>
        <taxon>Moraxellales</taxon>
        <taxon>Moraxellaceae</taxon>
        <taxon>Acinetobacter</taxon>
    </lineage>
</organism>
<keyword evidence="2" id="KW-0489">Methyltransferase</keyword>
<feature type="domain" description="Methyltransferase type 11" evidence="1">
    <location>
        <begin position="39"/>
        <end position="71"/>
    </location>
</feature>
<dbReference type="InterPro" id="IPR013216">
    <property type="entry name" value="Methyltransf_11"/>
</dbReference>
<dbReference type="Proteomes" id="UP000263596">
    <property type="component" value="Unassembled WGS sequence"/>
</dbReference>
<dbReference type="EMBL" id="DPVE01000008">
    <property type="protein sequence ID" value="HCK28807.1"/>
    <property type="molecule type" value="Genomic_DNA"/>
</dbReference>
<dbReference type="PANTHER" id="PTHR45180">
    <property type="entry name" value="OS01G0307686 PROTEIN"/>
    <property type="match status" value="1"/>
</dbReference>
<evidence type="ECO:0000313" key="3">
    <source>
        <dbReference type="Proteomes" id="UP000263596"/>
    </source>
</evidence>
<feature type="non-terminal residue" evidence="2">
    <location>
        <position position="77"/>
    </location>
</feature>
<dbReference type="GO" id="GO:0032259">
    <property type="term" value="P:methylation"/>
    <property type="evidence" value="ECO:0007669"/>
    <property type="project" value="UniProtKB-KW"/>
</dbReference>
<reference evidence="2 3" key="1">
    <citation type="journal article" date="2018" name="Nat. Biotechnol.">
        <title>A standardized bacterial taxonomy based on genome phylogeny substantially revises the tree of life.</title>
        <authorList>
            <person name="Parks D.H."/>
            <person name="Chuvochina M."/>
            <person name="Waite D.W."/>
            <person name="Rinke C."/>
            <person name="Skarshewski A."/>
            <person name="Chaumeil P.A."/>
            <person name="Hugenholtz P."/>
        </authorList>
    </citation>
    <scope>NUCLEOTIDE SEQUENCE [LARGE SCALE GENOMIC DNA]</scope>
    <source>
        <strain evidence="2">UBA9669</strain>
    </source>
</reference>
<comment type="caution">
    <text evidence="2">The sequence shown here is derived from an EMBL/GenBank/DDBJ whole genome shotgun (WGS) entry which is preliminary data.</text>
</comment>
<protein>
    <submittedName>
        <fullName evidence="2">SAM-dependent methyltransferase</fullName>
    </submittedName>
</protein>
<sequence>MKDLFSAQGQLYQQARPTYPQAVVQELLKHVPAYDFAWDCGAGSGQFTQLLAPYFEQIVATDLSANQLQHAPYFENV</sequence>
<gene>
    <name evidence="2" type="ORF">DHW29_00385</name>
</gene>